<evidence type="ECO:0000313" key="2">
    <source>
        <dbReference type="EMBL" id="KAG6941392.1"/>
    </source>
</evidence>
<evidence type="ECO:0000256" key="1">
    <source>
        <dbReference type="SAM" id="MobiDB-lite"/>
    </source>
</evidence>
<comment type="caution">
    <text evidence="2">The sequence shown here is derived from an EMBL/GenBank/DDBJ whole genome shotgun (WGS) entry which is preliminary data.</text>
</comment>
<dbReference type="AlphaFoldDB" id="A0A8T1TLC5"/>
<dbReference type="VEuPathDB" id="FungiDB:PC110_g22818"/>
<accession>A0A8T1TLC5</accession>
<sequence length="178" mass="19650">MKGGASRATDRDAARTSTRMKTIGERSVSFEDSENEDSRATDEVLAYGDDREESTTPTEAKAESRKEAVLSAGSRGVERPLSRNLADKLSAVVGRIRLTTTGVKKRKKLNRRRRLCAIQTDLLCVLQSMATPQRRTKFWRGVSKRCGEATGLGSSTLARRTKLLGAIYATSWLTQLAR</sequence>
<reference evidence="2" key="1">
    <citation type="submission" date="2021-01" db="EMBL/GenBank/DDBJ databases">
        <title>Phytophthora aleatoria, a newly-described species from Pinus radiata is distinct from Phytophthora cactorum isolates based on comparative genomics.</title>
        <authorList>
            <person name="Mcdougal R."/>
            <person name="Panda P."/>
            <person name="Williams N."/>
            <person name="Studholme D.J."/>
        </authorList>
    </citation>
    <scope>NUCLEOTIDE SEQUENCE</scope>
    <source>
        <strain evidence="2">NZFS 3830</strain>
    </source>
</reference>
<dbReference type="Proteomes" id="UP000688947">
    <property type="component" value="Unassembled WGS sequence"/>
</dbReference>
<name>A0A8T1TLC5_9STRA</name>
<gene>
    <name evidence="2" type="ORF">JG687_00019682</name>
</gene>
<evidence type="ECO:0000313" key="3">
    <source>
        <dbReference type="Proteomes" id="UP000688947"/>
    </source>
</evidence>
<proteinExistence type="predicted"/>
<protein>
    <submittedName>
        <fullName evidence="2">Uncharacterized protein</fullName>
    </submittedName>
</protein>
<dbReference type="EMBL" id="JAENGZ010003582">
    <property type="protein sequence ID" value="KAG6941392.1"/>
    <property type="molecule type" value="Genomic_DNA"/>
</dbReference>
<organism evidence="2 3">
    <name type="scientific">Phytophthora cactorum</name>
    <dbReference type="NCBI Taxonomy" id="29920"/>
    <lineage>
        <taxon>Eukaryota</taxon>
        <taxon>Sar</taxon>
        <taxon>Stramenopiles</taxon>
        <taxon>Oomycota</taxon>
        <taxon>Peronosporomycetes</taxon>
        <taxon>Peronosporales</taxon>
        <taxon>Peronosporaceae</taxon>
        <taxon>Phytophthora</taxon>
    </lineage>
</organism>
<feature type="region of interest" description="Disordered" evidence="1">
    <location>
        <begin position="1"/>
        <end position="75"/>
    </location>
</feature>
<dbReference type="OrthoDB" id="115998at2759"/>